<dbReference type="Gene3D" id="2.60.40.1930">
    <property type="match status" value="1"/>
</dbReference>
<feature type="domain" description="Alpha-2-macroglobulin bait region" evidence="3">
    <location>
        <begin position="291"/>
        <end position="431"/>
    </location>
</feature>
<dbReference type="Gene3D" id="1.50.10.20">
    <property type="match status" value="1"/>
</dbReference>
<dbReference type="InterPro" id="IPR011625">
    <property type="entry name" value="A2M_N_BRD"/>
</dbReference>
<dbReference type="Pfam" id="PF17791">
    <property type="entry name" value="MG3"/>
    <property type="match status" value="1"/>
</dbReference>
<dbReference type="EMBL" id="MUJZ01009540">
    <property type="protein sequence ID" value="OTF82226.1"/>
    <property type="molecule type" value="Genomic_DNA"/>
</dbReference>
<dbReference type="Pfam" id="PF07678">
    <property type="entry name" value="TED_complement"/>
    <property type="match status" value="1"/>
</dbReference>
<feature type="non-terminal residue" evidence="4">
    <location>
        <position position="982"/>
    </location>
</feature>
<accession>A0A1Y3BRL1</accession>
<evidence type="ECO:0000259" key="3">
    <source>
        <dbReference type="SMART" id="SM01359"/>
    </source>
</evidence>
<gene>
    <name evidence="4" type="ORF">BLA29_000641</name>
</gene>
<protein>
    <submittedName>
        <fullName evidence="4">Complement component 5-like protein</fullName>
    </submittedName>
</protein>
<dbReference type="GO" id="GO:0005615">
    <property type="term" value="C:extracellular space"/>
    <property type="evidence" value="ECO:0007669"/>
    <property type="project" value="InterPro"/>
</dbReference>
<reference evidence="4 5" key="1">
    <citation type="submission" date="2017-03" db="EMBL/GenBank/DDBJ databases">
        <title>Genome Survey of Euroglyphus maynei.</title>
        <authorList>
            <person name="Arlian L.G."/>
            <person name="Morgan M.S."/>
            <person name="Rider S.D."/>
        </authorList>
    </citation>
    <scope>NUCLEOTIDE SEQUENCE [LARGE SCALE GENOMIC DNA]</scope>
    <source>
        <strain evidence="4">Arlian Lab</strain>
        <tissue evidence="4">Whole body</tissue>
    </source>
</reference>
<evidence type="ECO:0000256" key="1">
    <source>
        <dbReference type="ARBA" id="ARBA00022729"/>
    </source>
</evidence>
<keyword evidence="5" id="KW-1185">Reference proteome</keyword>
<keyword evidence="1" id="KW-0732">Signal</keyword>
<evidence type="ECO:0000256" key="2">
    <source>
        <dbReference type="ARBA" id="ARBA00022966"/>
    </source>
</evidence>
<dbReference type="Pfam" id="PF07703">
    <property type="entry name" value="A2M_BRD"/>
    <property type="match status" value="1"/>
</dbReference>
<dbReference type="InterPro" id="IPR040839">
    <property type="entry name" value="MG4"/>
</dbReference>
<dbReference type="OrthoDB" id="6359008at2759"/>
<dbReference type="AlphaFoldDB" id="A0A1Y3BRL1"/>
<dbReference type="SMART" id="SM01359">
    <property type="entry name" value="A2M_N_2"/>
    <property type="match status" value="1"/>
</dbReference>
<evidence type="ECO:0000313" key="4">
    <source>
        <dbReference type="EMBL" id="OTF82226.1"/>
    </source>
</evidence>
<comment type="caution">
    <text evidence="4">The sequence shown here is derived from an EMBL/GenBank/DDBJ whole genome shotgun (WGS) entry which is preliminary data.</text>
</comment>
<organism evidence="4 5">
    <name type="scientific">Euroglyphus maynei</name>
    <name type="common">Mayne's house dust mite</name>
    <dbReference type="NCBI Taxonomy" id="6958"/>
    <lineage>
        <taxon>Eukaryota</taxon>
        <taxon>Metazoa</taxon>
        <taxon>Ecdysozoa</taxon>
        <taxon>Arthropoda</taxon>
        <taxon>Chelicerata</taxon>
        <taxon>Arachnida</taxon>
        <taxon>Acari</taxon>
        <taxon>Acariformes</taxon>
        <taxon>Sarcoptiformes</taxon>
        <taxon>Astigmata</taxon>
        <taxon>Psoroptidia</taxon>
        <taxon>Analgoidea</taxon>
        <taxon>Pyroglyphidae</taxon>
        <taxon>Pyroglyphinae</taxon>
        <taxon>Euroglyphus</taxon>
    </lineage>
</organism>
<dbReference type="InterPro" id="IPR050473">
    <property type="entry name" value="A2M/Complement_sys"/>
</dbReference>
<dbReference type="PANTHER" id="PTHR11412">
    <property type="entry name" value="MACROGLOBULIN / COMPLEMENT"/>
    <property type="match status" value="1"/>
</dbReference>
<dbReference type="InterPro" id="IPR041555">
    <property type="entry name" value="MG3"/>
</dbReference>
<keyword evidence="2" id="KW-0882">Thioester bond</keyword>
<dbReference type="PANTHER" id="PTHR11412:SF136">
    <property type="entry name" value="CD109 ANTIGEN"/>
    <property type="match status" value="1"/>
</dbReference>
<sequence length="982" mass="113216">MEMANLTCVAPNYFAEYSYKLPTIINNGQWEANVNCPIHKFNDRLTFEVRDYVAPRFRIDIDTPPVYLCTTSDEPLIIKLKATYTFGKPVNGYAHFKISIHRNSFEQKSKVTCLDPTTGTLEQSITLASNFCKNQHLPQRLLIEAIVTDLSTNQKDSATSDRTFLAKFPYRIWTRFTNLVYRPRLANYLAFELTDYDNNPMANIPIEIEMTDSNLHNIKPYIITSDDHKNIRTDSNGLVIFTFKIEESIGPLQIRISSRDPKYRQEQQTTLELSVFQFDYVNQNENDQPVILISNKKQMWYQAGQHYRSSIVHDGNIDVDQIYLIIKRHESIIQFSHINSSSLTIDIRLTNQMAPSIRLLVFAFTRSNDQHESRLVADFYRILVRQNDCGVQVKLDDNIVAKPGQNVTFTFNGHSGDVVALTAIDESVKILTSKNISSSNLKRDQSLQPIYRQFMPDFDITNPKLYYRSTDSISLIEDFGLTILSTLKSSTAQIGRYRRSIQFKCDQLTKHPCCQLAQSKFKKWISCEEKLFRLIKHLNRTDNKDCLRVSMPATIVQYEKTEISATVYNYYNESLSTTVHFYHVDGLCSDAYRSLDKATSKVTIMANGSETLIFPIIATRIGEFILRISAKSAIWSDFVEKNLIVLPPGERIEYSHSSDLDPTNRSKHINKMTEVIDEIYPERKYQKINISFHVDNNANIVPGTIYHRLSLIGRRFEPQLKSPDELAHLIRRRKSCGEQTAFYMAFNLHTLLYLQETGRLNRTLRKRGVRHLKRSFTDLISYRKPMDGSFAAFINRESSVWLTTFVANLLCHSEQFLGDEFDINLLSKSLDWIMRHQSMLGSWSELTHIHHRHADGGSNNDDDTLTAFVLITLHHCDSFITRKNFSGTLQTNWSKDYLETSRKGYGYLLDVISRTNHSYTMAIILYSLLLSPSSLSKTDSYNLMNHLLLQPDRHQDAKLNQMYYDMGSLTVETSAYVLLGLG</sequence>
<dbReference type="Proteomes" id="UP000194236">
    <property type="component" value="Unassembled WGS sequence"/>
</dbReference>
<dbReference type="InterPro" id="IPR013783">
    <property type="entry name" value="Ig-like_fold"/>
</dbReference>
<proteinExistence type="predicted"/>
<dbReference type="Gene3D" id="2.60.40.1940">
    <property type="match status" value="1"/>
</dbReference>
<dbReference type="SUPFAM" id="SSF48239">
    <property type="entry name" value="Terpenoid cyclases/Protein prenyltransferases"/>
    <property type="match status" value="1"/>
</dbReference>
<dbReference type="Gene3D" id="2.60.40.10">
    <property type="entry name" value="Immunoglobulins"/>
    <property type="match status" value="2"/>
</dbReference>
<dbReference type="InterPro" id="IPR008930">
    <property type="entry name" value="Terpenoid_cyclase/PrenylTrfase"/>
</dbReference>
<dbReference type="Pfam" id="PF17789">
    <property type="entry name" value="MG4"/>
    <property type="match status" value="1"/>
</dbReference>
<evidence type="ECO:0000313" key="5">
    <source>
        <dbReference type="Proteomes" id="UP000194236"/>
    </source>
</evidence>
<name>A0A1Y3BRL1_EURMA</name>
<dbReference type="InterPro" id="IPR011626">
    <property type="entry name" value="Alpha-macroglobulin_TED"/>
</dbReference>